<evidence type="ECO:0000256" key="1">
    <source>
        <dbReference type="SAM" id="Phobius"/>
    </source>
</evidence>
<protein>
    <recommendedName>
        <fullName evidence="4">DUF1360 domain-containing protein</fullName>
    </recommendedName>
</protein>
<dbReference type="EMBL" id="AUXT01000150">
    <property type="protein sequence ID" value="KZN47889.1"/>
    <property type="molecule type" value="Genomic_DNA"/>
</dbReference>
<dbReference type="RefSeq" id="WP_063376770.1">
    <property type="nucleotide sequence ID" value="NZ_AUXT01000150.1"/>
</dbReference>
<name>A0A161XX78_9GAMM</name>
<dbReference type="OrthoDB" id="7860961at2"/>
<feature type="transmembrane region" description="Helical" evidence="1">
    <location>
        <begin position="6"/>
        <end position="24"/>
    </location>
</feature>
<sequence>MVDTTLNVNFSIVLMGLSLHILIWEKLPDWGTWFNTLIANLPKPLAYLYDAWHCPYCFGFWVALMLHLLTGQYTLLSSEVMPAYLGAAALPIAWFLDALVGALLILFGSLLLKAISGPALTGHQKVMAFKQAQMEKSN</sequence>
<evidence type="ECO:0000313" key="3">
    <source>
        <dbReference type="Proteomes" id="UP000076587"/>
    </source>
</evidence>
<dbReference type="Proteomes" id="UP000076587">
    <property type="component" value="Unassembled WGS sequence"/>
</dbReference>
<gene>
    <name evidence="2" type="ORF">N482_01185</name>
</gene>
<proteinExistence type="predicted"/>
<dbReference type="PATRIC" id="fig|1365253.3.peg.2033"/>
<dbReference type="AlphaFoldDB" id="A0A161XX78"/>
<organism evidence="2 3">
    <name type="scientific">Pseudoalteromonas luteoviolacea NCIMB 1942</name>
    <dbReference type="NCBI Taxonomy" id="1365253"/>
    <lineage>
        <taxon>Bacteria</taxon>
        <taxon>Pseudomonadati</taxon>
        <taxon>Pseudomonadota</taxon>
        <taxon>Gammaproteobacteria</taxon>
        <taxon>Alteromonadales</taxon>
        <taxon>Pseudoalteromonadaceae</taxon>
        <taxon>Pseudoalteromonas</taxon>
    </lineage>
</organism>
<accession>A0A161XX78</accession>
<reference evidence="2 3" key="1">
    <citation type="submission" date="2013-07" db="EMBL/GenBank/DDBJ databases">
        <title>Comparative Genomic and Metabolomic Analysis of Twelve Strains of Pseudoalteromonas luteoviolacea.</title>
        <authorList>
            <person name="Vynne N.G."/>
            <person name="Mansson M."/>
            <person name="Gram L."/>
        </authorList>
    </citation>
    <scope>NUCLEOTIDE SEQUENCE [LARGE SCALE GENOMIC DNA]</scope>
    <source>
        <strain evidence="2 3">NCIMB 1942</strain>
    </source>
</reference>
<feature type="transmembrane region" description="Helical" evidence="1">
    <location>
        <begin position="89"/>
        <end position="112"/>
    </location>
</feature>
<keyword evidence="1" id="KW-0472">Membrane</keyword>
<evidence type="ECO:0008006" key="4">
    <source>
        <dbReference type="Google" id="ProtNLM"/>
    </source>
</evidence>
<feature type="transmembrane region" description="Helical" evidence="1">
    <location>
        <begin position="45"/>
        <end position="69"/>
    </location>
</feature>
<evidence type="ECO:0000313" key="2">
    <source>
        <dbReference type="EMBL" id="KZN47889.1"/>
    </source>
</evidence>
<keyword evidence="1" id="KW-1133">Transmembrane helix</keyword>
<comment type="caution">
    <text evidence="2">The sequence shown here is derived from an EMBL/GenBank/DDBJ whole genome shotgun (WGS) entry which is preliminary data.</text>
</comment>
<keyword evidence="1" id="KW-0812">Transmembrane</keyword>